<evidence type="ECO:0000313" key="2">
    <source>
        <dbReference type="EMBL" id="CEH12648.1"/>
    </source>
</evidence>
<feature type="chain" id="PRO_5006059370" evidence="1">
    <location>
        <begin position="27"/>
        <end position="304"/>
    </location>
</feature>
<name>A0A0P1BBL2_9BASI</name>
<evidence type="ECO:0000256" key="1">
    <source>
        <dbReference type="SAM" id="SignalP"/>
    </source>
</evidence>
<keyword evidence="1" id="KW-0732">Signal</keyword>
<feature type="signal peptide" evidence="1">
    <location>
        <begin position="1"/>
        <end position="26"/>
    </location>
</feature>
<dbReference type="OrthoDB" id="10351700at2759"/>
<proteinExistence type="predicted"/>
<dbReference type="Proteomes" id="UP000054845">
    <property type="component" value="Unassembled WGS sequence"/>
</dbReference>
<dbReference type="EMBL" id="CCYA01000181">
    <property type="protein sequence ID" value="CEH12648.1"/>
    <property type="molecule type" value="Genomic_DNA"/>
</dbReference>
<protein>
    <submittedName>
        <fullName evidence="2">Uncharacterized protein</fullName>
    </submittedName>
</protein>
<evidence type="ECO:0000313" key="3">
    <source>
        <dbReference type="Proteomes" id="UP000054845"/>
    </source>
</evidence>
<dbReference type="AlphaFoldDB" id="A0A0P1BBL2"/>
<organism evidence="2 3">
    <name type="scientific">Ceraceosorus bombacis</name>
    <dbReference type="NCBI Taxonomy" id="401625"/>
    <lineage>
        <taxon>Eukaryota</taxon>
        <taxon>Fungi</taxon>
        <taxon>Dikarya</taxon>
        <taxon>Basidiomycota</taxon>
        <taxon>Ustilaginomycotina</taxon>
        <taxon>Exobasidiomycetes</taxon>
        <taxon>Ceraceosorales</taxon>
        <taxon>Ceraceosoraceae</taxon>
        <taxon>Ceraceosorus</taxon>
    </lineage>
</organism>
<keyword evidence="3" id="KW-1185">Reference proteome</keyword>
<sequence>MKAPRGSCLNWLSAAALAVTFMPVDGTRSHLASRADAPELLAEVARPAQVTISKNILFLLNSIPPRYRVHVANILRDNVEHSIETRYPNVASFHIKGVTPVASHYSANNEHHVAGEAQTSTGRHLHGEDSDYIVRINPAELPPGWPFRLRRLDRRSAPNVKFQMQSALLIPRNPVGPLGITGRTPRRRPTEVEQQVLDEAARANRLRPASRAAIEYDDGMSSYLRTFNAQERASIHQALGEAIDIRLHHDTHVSRYIVSAVTPHRSGTGYWVQGSGFDPSGAALHDLNLIHVRPDLRHVPHWPF</sequence>
<accession>A0A0P1BBL2</accession>
<reference evidence="2 3" key="1">
    <citation type="submission" date="2014-09" db="EMBL/GenBank/DDBJ databases">
        <authorList>
            <person name="Magalhaes I.L.F."/>
            <person name="Oliveira U."/>
            <person name="Santos F.R."/>
            <person name="Vidigal T.H.D.A."/>
            <person name="Brescovit A.D."/>
            <person name="Santos A.J."/>
        </authorList>
    </citation>
    <scope>NUCLEOTIDE SEQUENCE [LARGE SCALE GENOMIC DNA]</scope>
</reference>